<gene>
    <name evidence="1" type="ORF">TPC1_15668</name>
</gene>
<dbReference type="InterPro" id="IPR032675">
    <property type="entry name" value="LRR_dom_sf"/>
</dbReference>
<dbReference type="Gene3D" id="3.80.10.10">
    <property type="entry name" value="Ribonuclease Inhibitor"/>
    <property type="match status" value="1"/>
</dbReference>
<organism evidence="1">
    <name type="scientific">Trepomonas sp. PC1</name>
    <dbReference type="NCBI Taxonomy" id="1076344"/>
    <lineage>
        <taxon>Eukaryota</taxon>
        <taxon>Metamonada</taxon>
        <taxon>Diplomonadida</taxon>
        <taxon>Hexamitidae</taxon>
        <taxon>Hexamitinae</taxon>
        <taxon>Trepomonas</taxon>
    </lineage>
</organism>
<dbReference type="EMBL" id="GDID01004201">
    <property type="protein sequence ID" value="JAP92405.1"/>
    <property type="molecule type" value="Transcribed_RNA"/>
</dbReference>
<name>A0A146K9J7_9EUKA</name>
<protein>
    <recommendedName>
        <fullName evidence="2">Leucine rich repeats-containing protein</fullName>
    </recommendedName>
</protein>
<evidence type="ECO:0008006" key="2">
    <source>
        <dbReference type="Google" id="ProtNLM"/>
    </source>
</evidence>
<dbReference type="SUPFAM" id="SSF52058">
    <property type="entry name" value="L domain-like"/>
    <property type="match status" value="1"/>
</dbReference>
<sequence>MSLVSLDFTGNPCENHLAVLQNYYSEEKQFVKEENLAFQLSQSANVLHDLLQVSLEAKKVNMQHLNLLATQILLQNCQIANLSQIGQFKDLKTLCLQNCSLKKLALGYMPSITELDLGFNRLSTLKFLLDTPNCAVLRVSNNVIREVDELYYLKSLKIGFLDIDRNPLVNQKTFKVKVGFVMKGFITKAFGREQSFAQGENTFVRFILRKKMQLYTIEHTLGILQEVKKEVEEAAQWDYE</sequence>
<reference evidence="1" key="1">
    <citation type="submission" date="2015-07" db="EMBL/GenBank/DDBJ databases">
        <title>Adaptation to a free-living lifestyle via gene acquisitions in the diplomonad Trepomonas sp. PC1.</title>
        <authorList>
            <person name="Xu F."/>
            <person name="Jerlstrom-Hultqvist J."/>
            <person name="Kolisko M."/>
            <person name="Simpson A.G.B."/>
            <person name="Roger A.J."/>
            <person name="Svard S.G."/>
            <person name="Andersson J.O."/>
        </authorList>
    </citation>
    <scope>NUCLEOTIDE SEQUENCE</scope>
    <source>
        <strain evidence="1">PC1</strain>
    </source>
</reference>
<proteinExistence type="predicted"/>
<accession>A0A146K9J7</accession>
<evidence type="ECO:0000313" key="1">
    <source>
        <dbReference type="EMBL" id="JAP92405.1"/>
    </source>
</evidence>
<dbReference type="AlphaFoldDB" id="A0A146K9J7"/>